<dbReference type="Proteomes" id="UP001374803">
    <property type="component" value="Chromosome"/>
</dbReference>
<reference evidence="1" key="1">
    <citation type="submission" date="2021-12" db="EMBL/GenBank/DDBJ databases">
        <title>Discovery of the Pendulisporaceae a myxobacterial family with distinct sporulation behavior and unique specialized metabolism.</title>
        <authorList>
            <person name="Garcia R."/>
            <person name="Popoff A."/>
            <person name="Bader C.D."/>
            <person name="Loehr J."/>
            <person name="Walesch S."/>
            <person name="Walt C."/>
            <person name="Boldt J."/>
            <person name="Bunk B."/>
            <person name="Haeckl F.J.F.P.J."/>
            <person name="Gunesch A.P."/>
            <person name="Birkelbach J."/>
            <person name="Nuebel U."/>
            <person name="Pietschmann T."/>
            <person name="Bach T."/>
            <person name="Mueller R."/>
        </authorList>
    </citation>
    <scope>NUCLEOTIDE SEQUENCE</scope>
    <source>
        <strain evidence="1">MSr11367</strain>
    </source>
</reference>
<dbReference type="EMBL" id="CP089983">
    <property type="protein sequence ID" value="WXB09360.1"/>
    <property type="molecule type" value="Genomic_DNA"/>
</dbReference>
<organism evidence="1 2">
    <name type="scientific">Pendulispora rubella</name>
    <dbReference type="NCBI Taxonomy" id="2741070"/>
    <lineage>
        <taxon>Bacteria</taxon>
        <taxon>Pseudomonadati</taxon>
        <taxon>Myxococcota</taxon>
        <taxon>Myxococcia</taxon>
        <taxon>Myxococcales</taxon>
        <taxon>Sorangiineae</taxon>
        <taxon>Pendulisporaceae</taxon>
        <taxon>Pendulispora</taxon>
    </lineage>
</organism>
<accession>A0ABZ2LJN7</accession>
<proteinExistence type="predicted"/>
<evidence type="ECO:0000313" key="1">
    <source>
        <dbReference type="EMBL" id="WXB09360.1"/>
    </source>
</evidence>
<sequence>MQNSARLPSDIVPLVGSRAAVEFPRLAAELEGHSEPPAAWRLNEFLSFMFVVPTNAGVEPARTFSFESDPVEMAVAAATASVRPAFQRIGNGTFQSATKDGFDSSRIFLTDAISNLAVRGEPVALVAHSDLLVVTGSDDVDGLRQLGAIGWSTFDHPKPTSARPVVLQNGRWEPLRLPEDHPLHAQFATVEYRELHVLYGKQRNLLRELFARTGSRSIVAPYEVTTDSSGALVSYCTWTGVVDSDGISSDLLLPAIADEMQLVLVNEGAAEQLVGRTDRGRFERECGEILEDTDYWPPLRRVRKFPTPEMVTGLGGMWTSNEPVPEGWLHRLHRDFFQFDVPAHEREGGLEQLLQDAFPIYLGSHQNARYELTYREFTVVEKDSFPAIHLDLMLVSYEGDRIDDVIQQQVCWLDLAREGHLPDAFSLDVDSEELATKMQERVDVLAEMACRRFAELAPKITPLEPHDLVYRAG</sequence>
<evidence type="ECO:0000313" key="2">
    <source>
        <dbReference type="Proteomes" id="UP001374803"/>
    </source>
</evidence>
<protein>
    <submittedName>
        <fullName evidence="1">Uncharacterized protein</fullName>
    </submittedName>
</protein>
<keyword evidence="2" id="KW-1185">Reference proteome</keyword>
<dbReference type="RefSeq" id="WP_394839033.1">
    <property type="nucleotide sequence ID" value="NZ_CP089929.1"/>
</dbReference>
<gene>
    <name evidence="1" type="ORF">LVJ94_19275</name>
</gene>
<name>A0ABZ2LJN7_9BACT</name>